<protein>
    <submittedName>
        <fullName evidence="2">Uncharacterized protein</fullName>
    </submittedName>
</protein>
<reference evidence="2 3" key="1">
    <citation type="journal article" date="2016" name="BMC Genomics">
        <title>Comparative genomics reveals Cyclospora cayetanensis possesses coccidia-like metabolism and invasion components but unique surface antigens.</title>
        <authorList>
            <person name="Liu S."/>
            <person name="Wang L."/>
            <person name="Zheng H."/>
            <person name="Xu Z."/>
            <person name="Roellig D.M."/>
            <person name="Li N."/>
            <person name="Frace M.A."/>
            <person name="Tang K."/>
            <person name="Arrowood M.J."/>
            <person name="Moss D.M."/>
            <person name="Zhang L."/>
            <person name="Feng Y."/>
            <person name="Xiao L."/>
        </authorList>
    </citation>
    <scope>NUCLEOTIDE SEQUENCE [LARGE SCALE GENOMIC DNA]</scope>
    <source>
        <strain evidence="2 3">CHN_HEN01</strain>
    </source>
</reference>
<evidence type="ECO:0000256" key="1">
    <source>
        <dbReference type="SAM" id="MobiDB-lite"/>
    </source>
</evidence>
<comment type="caution">
    <text evidence="2">The sequence shown here is derived from an EMBL/GenBank/DDBJ whole genome shotgun (WGS) entry which is preliminary data.</text>
</comment>
<organism evidence="2 3">
    <name type="scientific">Cyclospora cayetanensis</name>
    <dbReference type="NCBI Taxonomy" id="88456"/>
    <lineage>
        <taxon>Eukaryota</taxon>
        <taxon>Sar</taxon>
        <taxon>Alveolata</taxon>
        <taxon>Apicomplexa</taxon>
        <taxon>Conoidasida</taxon>
        <taxon>Coccidia</taxon>
        <taxon>Eucoccidiorida</taxon>
        <taxon>Eimeriorina</taxon>
        <taxon>Eimeriidae</taxon>
        <taxon>Cyclospora</taxon>
    </lineage>
</organism>
<sequence>MACFRLQRVPHALRCGVAMRLHASADDLHQQAQQQQYLQQTREQLHKEVAALPASAAADLLTAAAVLKLGIPPETLRLLLLRSSPHRLELPCLARLLGALYLQAAQKLPVPLTFWMLAAGRVLDLTGSVALQLLHEWHRRQRGGRRRLPPAPAAEPTPQPPAVHPASCCTLLHAFAAAEATTATATGDGGLAAPLTAVRQALQMIYVLQEKQQQVCPQSLKDFLKAQQHSAVSRGIYWGKAPVGALVFEGVEGEEAAASSPAATDAAAPAAAAWAPPDRALGTSSRAATDPEVSLEALLEKLLEMRNALLHAAASETVAAAALAEKAATPATAASPLLSTSADLWRRSANAETLLEVLKKLQPSSQTHQHHPPNFSLRQLLAIVYAVVGRLSAACTTARSIPLLAFLSVVSSYCERMFSIPLPSAGVGPSRIEAEGSCSPPLGGPPVLQLRGAVAERELFAALMEQGADFLVGSTLTPAVSAAAVEPARNTAYCYLPPSSLHSSERQGEPDTDVEFEGIREEAGRGILEADTLPLSCTSEMHKLSVERDSSGLLWVGGMCALHQDTAAALRSLQWGGWKIVLLPHRLWEGPPRHVRIEAICRARHTVLMEGCH</sequence>
<dbReference type="EMBL" id="JROU02001164">
    <property type="protein sequence ID" value="OEH77237.1"/>
    <property type="molecule type" value="Genomic_DNA"/>
</dbReference>
<dbReference type="Proteomes" id="UP000095192">
    <property type="component" value="Unassembled WGS sequence"/>
</dbReference>
<dbReference type="InParanoid" id="A0A1D3D1B5"/>
<evidence type="ECO:0000313" key="2">
    <source>
        <dbReference type="EMBL" id="OEH77237.1"/>
    </source>
</evidence>
<dbReference type="AlphaFoldDB" id="A0A1D3D1B5"/>
<feature type="region of interest" description="Disordered" evidence="1">
    <location>
        <begin position="268"/>
        <end position="287"/>
    </location>
</feature>
<dbReference type="VEuPathDB" id="ToxoDB:cyc_02034"/>
<feature type="compositionally biased region" description="Pro residues" evidence="1">
    <location>
        <begin position="149"/>
        <end position="162"/>
    </location>
</feature>
<evidence type="ECO:0000313" key="3">
    <source>
        <dbReference type="Proteomes" id="UP000095192"/>
    </source>
</evidence>
<name>A0A1D3D1B5_9EIME</name>
<gene>
    <name evidence="2" type="ORF">cyc_02034</name>
</gene>
<proteinExistence type="predicted"/>
<feature type="compositionally biased region" description="Low complexity" evidence="1">
    <location>
        <begin position="268"/>
        <end position="280"/>
    </location>
</feature>
<keyword evidence="3" id="KW-1185">Reference proteome</keyword>
<accession>A0A1D3D1B5</accession>
<feature type="region of interest" description="Disordered" evidence="1">
    <location>
        <begin position="141"/>
        <end position="162"/>
    </location>
</feature>